<evidence type="ECO:0000256" key="2">
    <source>
        <dbReference type="ARBA" id="ARBA00023125"/>
    </source>
</evidence>
<dbReference type="SMART" id="SM00389">
    <property type="entry name" value="HOX"/>
    <property type="match status" value="1"/>
</dbReference>
<evidence type="ECO:0000256" key="7">
    <source>
        <dbReference type="SAM" id="MobiDB-lite"/>
    </source>
</evidence>
<dbReference type="Proteomes" id="UP001334084">
    <property type="component" value="Chromosome 2"/>
</dbReference>
<dbReference type="Pfam" id="PF00046">
    <property type="entry name" value="Homeodomain"/>
    <property type="match status" value="1"/>
</dbReference>
<accession>A0AAX4J9X7</accession>
<name>A0AAX4J9X7_9MICR</name>
<evidence type="ECO:0000313" key="9">
    <source>
        <dbReference type="EMBL" id="WUR02766.1"/>
    </source>
</evidence>
<evidence type="ECO:0000256" key="4">
    <source>
        <dbReference type="ARBA" id="ARBA00023242"/>
    </source>
</evidence>
<organism evidence="9 10">
    <name type="scientific">Vairimorpha necatrix</name>
    <dbReference type="NCBI Taxonomy" id="6039"/>
    <lineage>
        <taxon>Eukaryota</taxon>
        <taxon>Fungi</taxon>
        <taxon>Fungi incertae sedis</taxon>
        <taxon>Microsporidia</taxon>
        <taxon>Nosematidae</taxon>
        <taxon>Vairimorpha</taxon>
    </lineage>
</organism>
<dbReference type="CDD" id="cd00086">
    <property type="entry name" value="homeodomain"/>
    <property type="match status" value="1"/>
</dbReference>
<protein>
    <submittedName>
        <fullName evidence="9">Homeobox domain-containing protein 6</fullName>
    </submittedName>
</protein>
<evidence type="ECO:0000259" key="8">
    <source>
        <dbReference type="PROSITE" id="PS50071"/>
    </source>
</evidence>
<feature type="region of interest" description="Disordered" evidence="7">
    <location>
        <begin position="1"/>
        <end position="40"/>
    </location>
</feature>
<dbReference type="GO" id="GO:0000981">
    <property type="term" value="F:DNA-binding transcription factor activity, RNA polymerase II-specific"/>
    <property type="evidence" value="ECO:0007669"/>
    <property type="project" value="InterPro"/>
</dbReference>
<dbReference type="PANTHER" id="PTHR46123">
    <property type="entry name" value="MIX-TYPE HOMEOBOX GENE 1-RELATED"/>
    <property type="match status" value="1"/>
</dbReference>
<dbReference type="RefSeq" id="XP_065328911.1">
    <property type="nucleotide sequence ID" value="XM_065472839.1"/>
</dbReference>
<dbReference type="InterPro" id="IPR051306">
    <property type="entry name" value="Homeobox_regulator"/>
</dbReference>
<keyword evidence="3 5" id="KW-0371">Homeobox</keyword>
<dbReference type="InterPro" id="IPR009057">
    <property type="entry name" value="Homeodomain-like_sf"/>
</dbReference>
<evidence type="ECO:0000256" key="6">
    <source>
        <dbReference type="RuleBase" id="RU000682"/>
    </source>
</evidence>
<keyword evidence="4 5" id="KW-0539">Nucleus</keyword>
<dbReference type="AlphaFoldDB" id="A0AAX4J9X7"/>
<dbReference type="InterPro" id="IPR001356">
    <property type="entry name" value="HD"/>
</dbReference>
<dbReference type="Gene3D" id="1.10.10.60">
    <property type="entry name" value="Homeodomain-like"/>
    <property type="match status" value="1"/>
</dbReference>
<dbReference type="PANTHER" id="PTHR46123:SF3">
    <property type="entry name" value="DOUBLE HOMEOBOX PROTEIN 1-RELATED"/>
    <property type="match status" value="1"/>
</dbReference>
<reference evidence="9" key="1">
    <citation type="journal article" date="2024" name="BMC Genomics">
        <title>Functional annotation of a divergent genome using sequence and structure-based similarity.</title>
        <authorList>
            <person name="Svedberg D."/>
            <person name="Winiger R.R."/>
            <person name="Berg A."/>
            <person name="Sharma H."/>
            <person name="Tellgren-Roth C."/>
            <person name="Debrunner-Vossbrinck B.A."/>
            <person name="Vossbrinck C.R."/>
            <person name="Barandun J."/>
        </authorList>
    </citation>
    <scope>NUCLEOTIDE SEQUENCE</scope>
    <source>
        <strain evidence="9">Illinois isolate</strain>
    </source>
</reference>
<feature type="domain" description="Homeobox" evidence="8">
    <location>
        <begin position="37"/>
        <end position="97"/>
    </location>
</feature>
<feature type="DNA-binding region" description="Homeobox" evidence="5">
    <location>
        <begin position="39"/>
        <end position="98"/>
    </location>
</feature>
<dbReference type="SUPFAM" id="SSF46689">
    <property type="entry name" value="Homeodomain-like"/>
    <property type="match status" value="1"/>
</dbReference>
<dbReference type="PROSITE" id="PS00027">
    <property type="entry name" value="HOMEOBOX_1"/>
    <property type="match status" value="1"/>
</dbReference>
<evidence type="ECO:0000256" key="3">
    <source>
        <dbReference type="ARBA" id="ARBA00023155"/>
    </source>
</evidence>
<evidence type="ECO:0000256" key="5">
    <source>
        <dbReference type="PROSITE-ProRule" id="PRU00108"/>
    </source>
</evidence>
<dbReference type="GeneID" id="90540575"/>
<sequence>MMKSEYKKNQNYKKPRTNIDKLKRSTRRNANSKNKGTGRKRVRTVMDANQSKILIDSFLKNSFPSTELRDELSRSLKIKSRTIQIWFQNQRQKIKNKNLALSKNEDEYPGMPFRSLNILATAAVATLYEKEMNKEDDDKPIDSQ</sequence>
<dbReference type="GO" id="GO:0000977">
    <property type="term" value="F:RNA polymerase II transcription regulatory region sequence-specific DNA binding"/>
    <property type="evidence" value="ECO:0007669"/>
    <property type="project" value="TreeGrafter"/>
</dbReference>
<proteinExistence type="predicted"/>
<evidence type="ECO:0000313" key="10">
    <source>
        <dbReference type="Proteomes" id="UP001334084"/>
    </source>
</evidence>
<comment type="subcellular location">
    <subcellularLocation>
        <location evidence="1 5 6">Nucleus</location>
    </subcellularLocation>
</comment>
<dbReference type="PROSITE" id="PS50071">
    <property type="entry name" value="HOMEOBOX_2"/>
    <property type="match status" value="1"/>
</dbReference>
<dbReference type="GO" id="GO:0005634">
    <property type="term" value="C:nucleus"/>
    <property type="evidence" value="ECO:0007669"/>
    <property type="project" value="UniProtKB-SubCell"/>
</dbReference>
<dbReference type="KEGG" id="vnx:VNE69_02285"/>
<dbReference type="InterPro" id="IPR017970">
    <property type="entry name" value="Homeobox_CS"/>
</dbReference>
<dbReference type="EMBL" id="CP142727">
    <property type="protein sequence ID" value="WUR02766.1"/>
    <property type="molecule type" value="Genomic_DNA"/>
</dbReference>
<evidence type="ECO:0000256" key="1">
    <source>
        <dbReference type="ARBA" id="ARBA00004123"/>
    </source>
</evidence>
<keyword evidence="10" id="KW-1185">Reference proteome</keyword>
<keyword evidence="2 5" id="KW-0238">DNA-binding</keyword>
<gene>
    <name evidence="9" type="ORF">VNE69_02285</name>
</gene>